<feature type="compositionally biased region" description="Polar residues" evidence="1">
    <location>
        <begin position="19"/>
        <end position="36"/>
    </location>
</feature>
<sequence length="106" mass="11900">MKSTGSKNSTNHTPREANKTTIDTSTNSTDEQSLYQTTTTTDTSPNTSINHSILSQETVLNVSESSTVDAEETDNINYEHFAYLDKLNSDNLMKFSQKNIYKQEIL</sequence>
<dbReference type="OrthoDB" id="5915660at2759"/>
<gene>
    <name evidence="2" type="ORF">FF38_03659</name>
</gene>
<feature type="region of interest" description="Disordered" evidence="1">
    <location>
        <begin position="1"/>
        <end position="49"/>
    </location>
</feature>
<dbReference type="AlphaFoldDB" id="A0A0L0CLC1"/>
<evidence type="ECO:0000313" key="2">
    <source>
        <dbReference type="EMBL" id="KNC33163.1"/>
    </source>
</evidence>
<name>A0A0L0CLC1_LUCCU</name>
<organism evidence="2 3">
    <name type="scientific">Lucilia cuprina</name>
    <name type="common">Green bottle fly</name>
    <name type="synonym">Australian sheep blowfly</name>
    <dbReference type="NCBI Taxonomy" id="7375"/>
    <lineage>
        <taxon>Eukaryota</taxon>
        <taxon>Metazoa</taxon>
        <taxon>Ecdysozoa</taxon>
        <taxon>Arthropoda</taxon>
        <taxon>Hexapoda</taxon>
        <taxon>Insecta</taxon>
        <taxon>Pterygota</taxon>
        <taxon>Neoptera</taxon>
        <taxon>Endopterygota</taxon>
        <taxon>Diptera</taxon>
        <taxon>Brachycera</taxon>
        <taxon>Muscomorpha</taxon>
        <taxon>Oestroidea</taxon>
        <taxon>Calliphoridae</taxon>
        <taxon>Luciliinae</taxon>
        <taxon>Lucilia</taxon>
    </lineage>
</organism>
<accession>A0A0L0CLC1</accession>
<dbReference type="Proteomes" id="UP000037069">
    <property type="component" value="Unassembled WGS sequence"/>
</dbReference>
<protein>
    <submittedName>
        <fullName evidence="2">Uncharacterized protein</fullName>
    </submittedName>
</protein>
<evidence type="ECO:0000313" key="3">
    <source>
        <dbReference type="Proteomes" id="UP000037069"/>
    </source>
</evidence>
<keyword evidence="3" id="KW-1185">Reference proteome</keyword>
<feature type="compositionally biased region" description="Polar residues" evidence="1">
    <location>
        <begin position="1"/>
        <end position="12"/>
    </location>
</feature>
<proteinExistence type="predicted"/>
<evidence type="ECO:0000256" key="1">
    <source>
        <dbReference type="SAM" id="MobiDB-lite"/>
    </source>
</evidence>
<dbReference type="EMBL" id="JRES01000232">
    <property type="protein sequence ID" value="KNC33163.1"/>
    <property type="molecule type" value="Genomic_DNA"/>
</dbReference>
<reference evidence="2 3" key="1">
    <citation type="journal article" date="2015" name="Nat. Commun.">
        <title>Lucilia cuprina genome unlocks parasitic fly biology to underpin future interventions.</title>
        <authorList>
            <person name="Anstead C.A."/>
            <person name="Korhonen P.K."/>
            <person name="Young N.D."/>
            <person name="Hall R.S."/>
            <person name="Jex A.R."/>
            <person name="Murali S.C."/>
            <person name="Hughes D.S."/>
            <person name="Lee S.F."/>
            <person name="Perry T."/>
            <person name="Stroehlein A.J."/>
            <person name="Ansell B.R."/>
            <person name="Breugelmans B."/>
            <person name="Hofmann A."/>
            <person name="Qu J."/>
            <person name="Dugan S."/>
            <person name="Lee S.L."/>
            <person name="Chao H."/>
            <person name="Dinh H."/>
            <person name="Han Y."/>
            <person name="Doddapaneni H.V."/>
            <person name="Worley K.C."/>
            <person name="Muzny D.M."/>
            <person name="Ioannidis P."/>
            <person name="Waterhouse R.M."/>
            <person name="Zdobnov E.M."/>
            <person name="James P.J."/>
            <person name="Bagnall N.H."/>
            <person name="Kotze A.C."/>
            <person name="Gibbs R.A."/>
            <person name="Richards S."/>
            <person name="Batterham P."/>
            <person name="Gasser R.B."/>
        </authorList>
    </citation>
    <scope>NUCLEOTIDE SEQUENCE [LARGE SCALE GENOMIC DNA]</scope>
    <source>
        <strain evidence="2 3">LS</strain>
        <tissue evidence="2">Full body</tissue>
    </source>
</reference>
<comment type="caution">
    <text evidence="2">The sequence shown here is derived from an EMBL/GenBank/DDBJ whole genome shotgun (WGS) entry which is preliminary data.</text>
</comment>